<organism evidence="4 5">
    <name type="scientific">Velamenicoccus archaeovorus</name>
    <dbReference type="NCBI Taxonomy" id="1930593"/>
    <lineage>
        <taxon>Bacteria</taxon>
        <taxon>Pseudomonadati</taxon>
        <taxon>Candidatus Omnitrophota</taxon>
        <taxon>Candidatus Velamenicoccus</taxon>
    </lineage>
</organism>
<dbReference type="GO" id="GO:0000160">
    <property type="term" value="P:phosphorelay signal transduction system"/>
    <property type="evidence" value="ECO:0007669"/>
    <property type="project" value="InterPro"/>
</dbReference>
<dbReference type="SMART" id="SM00448">
    <property type="entry name" value="REC"/>
    <property type="match status" value="1"/>
</dbReference>
<dbReference type="InterPro" id="IPR001789">
    <property type="entry name" value="Sig_transdc_resp-reg_receiver"/>
</dbReference>
<name>A0A410P652_VELA1</name>
<accession>A0A410P652</accession>
<dbReference type="Proteomes" id="UP000287243">
    <property type="component" value="Chromosome"/>
</dbReference>
<evidence type="ECO:0000256" key="1">
    <source>
        <dbReference type="ARBA" id="ARBA00022553"/>
    </source>
</evidence>
<dbReference type="Pfam" id="PF00072">
    <property type="entry name" value="Response_reg"/>
    <property type="match status" value="1"/>
</dbReference>
<dbReference type="Gene3D" id="3.40.50.2300">
    <property type="match status" value="1"/>
</dbReference>
<feature type="modified residue" description="4-aspartylphosphate" evidence="2">
    <location>
        <position position="56"/>
    </location>
</feature>
<sequence>MKKKKRILVIDDEADFAKLIRLNLEQTGRFEVRAESRGTAALSAAKSFKPDLVLMDVLMPDLMGSEVAAQMREDDETKDIPVVFLTAVVGKEEVVQRGGIIGGHLFVAKPVDIKQLIEVIDENIR</sequence>
<evidence type="ECO:0000259" key="3">
    <source>
        <dbReference type="PROSITE" id="PS50110"/>
    </source>
</evidence>
<protein>
    <recommendedName>
        <fullName evidence="3">Response regulatory domain-containing protein</fullName>
    </recommendedName>
</protein>
<dbReference type="PANTHER" id="PTHR44591">
    <property type="entry name" value="STRESS RESPONSE REGULATOR PROTEIN 1"/>
    <property type="match status" value="1"/>
</dbReference>
<dbReference type="OrthoDB" id="9790791at2"/>
<dbReference type="PROSITE" id="PS50110">
    <property type="entry name" value="RESPONSE_REGULATORY"/>
    <property type="match status" value="1"/>
</dbReference>
<evidence type="ECO:0000313" key="4">
    <source>
        <dbReference type="EMBL" id="QAT17659.1"/>
    </source>
</evidence>
<dbReference type="PANTHER" id="PTHR44591:SF3">
    <property type="entry name" value="RESPONSE REGULATORY DOMAIN-CONTAINING PROTEIN"/>
    <property type="match status" value="1"/>
</dbReference>
<keyword evidence="1 2" id="KW-0597">Phosphoprotein</keyword>
<dbReference type="KEGG" id="vai:BU251_07975"/>
<keyword evidence="5" id="KW-1185">Reference proteome</keyword>
<dbReference type="InterPro" id="IPR050595">
    <property type="entry name" value="Bact_response_regulator"/>
</dbReference>
<dbReference type="EMBL" id="CP019384">
    <property type="protein sequence ID" value="QAT17659.1"/>
    <property type="molecule type" value="Genomic_DNA"/>
</dbReference>
<feature type="domain" description="Response regulatory" evidence="3">
    <location>
        <begin position="6"/>
        <end position="124"/>
    </location>
</feature>
<evidence type="ECO:0000313" key="5">
    <source>
        <dbReference type="Proteomes" id="UP000287243"/>
    </source>
</evidence>
<reference evidence="4 5" key="1">
    <citation type="submission" date="2017-01" db="EMBL/GenBank/DDBJ databases">
        <title>First insights into the biology of 'candidatus Vampirococcus archaeovorus'.</title>
        <authorList>
            <person name="Kizina J."/>
            <person name="Jordan S."/>
            <person name="Stueber K."/>
            <person name="Reinhardt R."/>
            <person name="Harder J."/>
        </authorList>
    </citation>
    <scope>NUCLEOTIDE SEQUENCE [LARGE SCALE GENOMIC DNA]</scope>
    <source>
        <strain evidence="4 5">LiM</strain>
    </source>
</reference>
<dbReference type="InterPro" id="IPR011006">
    <property type="entry name" value="CheY-like_superfamily"/>
</dbReference>
<dbReference type="SUPFAM" id="SSF52172">
    <property type="entry name" value="CheY-like"/>
    <property type="match status" value="1"/>
</dbReference>
<dbReference type="AlphaFoldDB" id="A0A410P652"/>
<dbReference type="RefSeq" id="WP_128700620.1">
    <property type="nucleotide sequence ID" value="NZ_CP019384.1"/>
</dbReference>
<gene>
    <name evidence="4" type="ORF">BU251_07975</name>
</gene>
<proteinExistence type="predicted"/>
<evidence type="ECO:0000256" key="2">
    <source>
        <dbReference type="PROSITE-ProRule" id="PRU00169"/>
    </source>
</evidence>